<name>A0AAU9X7W7_9CNID</name>
<evidence type="ECO:0000313" key="2">
    <source>
        <dbReference type="EMBL" id="CAH3139610.1"/>
    </source>
</evidence>
<accession>A0AAU9X7W7</accession>
<gene>
    <name evidence="2" type="ORF">PMEA_00018888</name>
</gene>
<keyword evidence="3" id="KW-1185">Reference proteome</keyword>
<proteinExistence type="predicted"/>
<organism evidence="2 3">
    <name type="scientific">Pocillopora meandrina</name>
    <dbReference type="NCBI Taxonomy" id="46732"/>
    <lineage>
        <taxon>Eukaryota</taxon>
        <taxon>Metazoa</taxon>
        <taxon>Cnidaria</taxon>
        <taxon>Anthozoa</taxon>
        <taxon>Hexacorallia</taxon>
        <taxon>Scleractinia</taxon>
        <taxon>Astrocoeniina</taxon>
        <taxon>Pocilloporidae</taxon>
        <taxon>Pocillopora</taxon>
    </lineage>
</organism>
<dbReference type="AlphaFoldDB" id="A0AAU9X7W7"/>
<feature type="compositionally biased region" description="Polar residues" evidence="1">
    <location>
        <begin position="70"/>
        <end position="82"/>
    </location>
</feature>
<protein>
    <submittedName>
        <fullName evidence="2">Uncharacterized protein</fullName>
    </submittedName>
</protein>
<evidence type="ECO:0000256" key="1">
    <source>
        <dbReference type="SAM" id="MobiDB-lite"/>
    </source>
</evidence>
<feature type="compositionally biased region" description="Acidic residues" evidence="1">
    <location>
        <begin position="83"/>
        <end position="92"/>
    </location>
</feature>
<evidence type="ECO:0000313" key="3">
    <source>
        <dbReference type="Proteomes" id="UP001159428"/>
    </source>
</evidence>
<comment type="caution">
    <text evidence="2">The sequence shown here is derived from an EMBL/GenBank/DDBJ whole genome shotgun (WGS) entry which is preliminary data.</text>
</comment>
<reference evidence="2 3" key="1">
    <citation type="submission" date="2022-05" db="EMBL/GenBank/DDBJ databases">
        <authorList>
            <consortium name="Genoscope - CEA"/>
            <person name="William W."/>
        </authorList>
    </citation>
    <scope>NUCLEOTIDE SEQUENCE [LARGE SCALE GENOMIC DNA]</scope>
</reference>
<dbReference type="EMBL" id="CALNXJ010000033">
    <property type="protein sequence ID" value="CAH3139610.1"/>
    <property type="molecule type" value="Genomic_DNA"/>
</dbReference>
<feature type="region of interest" description="Disordered" evidence="1">
    <location>
        <begin position="169"/>
        <end position="193"/>
    </location>
</feature>
<feature type="compositionally biased region" description="Basic and acidic residues" evidence="1">
    <location>
        <begin position="11"/>
        <end position="30"/>
    </location>
</feature>
<dbReference type="Proteomes" id="UP001159428">
    <property type="component" value="Unassembled WGS sequence"/>
</dbReference>
<feature type="region of interest" description="Disordered" evidence="1">
    <location>
        <begin position="1"/>
        <end position="125"/>
    </location>
</feature>
<sequence length="193" mass="20795">MDDNPPLTPPKEVRGREKSSKEDPSIDKVRKSAGKPASQKGGKKPSTAQAPKDSANEGISADSMNAGFNDVNNLIASPSGSNGEEDSTDDCDSCVSKNDDESLVEEEPPAKKKRLNEKGKNSNLLITKPTKTLQLTEHVGPAIDGELASLVDKIMREKADEDKIMELKKQHETPENCASLSERKVNQGLGQLT</sequence>